<organism evidence="1 2">
    <name type="scientific">Paludisphaera borealis</name>
    <dbReference type="NCBI Taxonomy" id="1387353"/>
    <lineage>
        <taxon>Bacteria</taxon>
        <taxon>Pseudomonadati</taxon>
        <taxon>Planctomycetota</taxon>
        <taxon>Planctomycetia</taxon>
        <taxon>Isosphaerales</taxon>
        <taxon>Isosphaeraceae</taxon>
        <taxon>Paludisphaera</taxon>
    </lineage>
</organism>
<reference evidence="2" key="1">
    <citation type="submission" date="2016-12" db="EMBL/GenBank/DDBJ databases">
        <title>Comparative genomics of four Isosphaeraceae planctomycetes: a common pool of plasmids and glycoside hydrolase genes.</title>
        <authorList>
            <person name="Ivanova A."/>
        </authorList>
    </citation>
    <scope>NUCLEOTIDE SEQUENCE [LARGE SCALE GENOMIC DNA]</scope>
    <source>
        <strain evidence="2">PX4</strain>
    </source>
</reference>
<dbReference type="OrthoDB" id="1794633at2"/>
<name>A0A1U7CWA0_9BACT</name>
<gene>
    <name evidence="1" type="ORF">BSF38_04765</name>
</gene>
<evidence type="ECO:0000313" key="1">
    <source>
        <dbReference type="EMBL" id="APW63201.1"/>
    </source>
</evidence>
<accession>A0A1U7CWA0</accession>
<evidence type="ECO:0000313" key="2">
    <source>
        <dbReference type="Proteomes" id="UP000186309"/>
    </source>
</evidence>
<dbReference type="Proteomes" id="UP000186309">
    <property type="component" value="Chromosome"/>
</dbReference>
<dbReference type="KEGG" id="pbor:BSF38_04765"/>
<dbReference type="AlphaFoldDB" id="A0A1U7CWA0"/>
<sequence>MQTSSSNSSYLYVDGESHFIRSQEAWKQIHGDQALLEQLRYKGESDSRLILVQPRAKVFWTRKMNPSVKRAVYVTAMSGDPSARASAHFHDDPAEFAAFRLTG</sequence>
<keyword evidence="2" id="KW-1185">Reference proteome</keyword>
<protein>
    <submittedName>
        <fullName evidence="1">Uncharacterized protein</fullName>
    </submittedName>
</protein>
<dbReference type="EMBL" id="CP019082">
    <property type="protein sequence ID" value="APW63201.1"/>
    <property type="molecule type" value="Genomic_DNA"/>
</dbReference>
<proteinExistence type="predicted"/>
<dbReference type="RefSeq" id="WP_076349586.1">
    <property type="nucleotide sequence ID" value="NZ_CP019082.1"/>
</dbReference>